<evidence type="ECO:0000256" key="7">
    <source>
        <dbReference type="SAM" id="SignalP"/>
    </source>
</evidence>
<dbReference type="Proteomes" id="UP001567538">
    <property type="component" value="Unassembled WGS sequence"/>
</dbReference>
<feature type="domain" description="Wall-associated receptor kinase galacturonan-binding" evidence="8">
    <location>
        <begin position="22"/>
        <end position="82"/>
    </location>
</feature>
<feature type="domain" description="Wall-associated receptor kinase C-terminal" evidence="9">
    <location>
        <begin position="218"/>
        <end position="249"/>
    </location>
</feature>
<feature type="chain" id="PRO_5044874621" description="non-specific serine/threonine protein kinase" evidence="7">
    <location>
        <begin position="18"/>
        <end position="288"/>
    </location>
</feature>
<protein>
    <recommendedName>
        <fullName evidence="2">non-specific serine/threonine protein kinase</fullName>
        <ecNumber evidence="2">2.7.11.1</ecNumber>
    </recommendedName>
</protein>
<comment type="caution">
    <text evidence="10">The sequence shown here is derived from an EMBL/GenBank/DDBJ whole genome shotgun (WGS) entry which is preliminary data.</text>
</comment>
<evidence type="ECO:0000256" key="3">
    <source>
        <dbReference type="ARBA" id="ARBA00022729"/>
    </source>
</evidence>
<evidence type="ECO:0000256" key="5">
    <source>
        <dbReference type="ARBA" id="ARBA00047899"/>
    </source>
</evidence>
<organism evidence="10 11">
    <name type="scientific">Salvia divinorum</name>
    <name type="common">Maria pastora</name>
    <name type="synonym">Diviner's sage</name>
    <dbReference type="NCBI Taxonomy" id="28513"/>
    <lineage>
        <taxon>Eukaryota</taxon>
        <taxon>Viridiplantae</taxon>
        <taxon>Streptophyta</taxon>
        <taxon>Embryophyta</taxon>
        <taxon>Tracheophyta</taxon>
        <taxon>Spermatophyta</taxon>
        <taxon>Magnoliopsida</taxon>
        <taxon>eudicotyledons</taxon>
        <taxon>Gunneridae</taxon>
        <taxon>Pentapetalae</taxon>
        <taxon>asterids</taxon>
        <taxon>lamiids</taxon>
        <taxon>Lamiales</taxon>
        <taxon>Lamiaceae</taxon>
        <taxon>Nepetoideae</taxon>
        <taxon>Mentheae</taxon>
        <taxon>Salviinae</taxon>
        <taxon>Salvia</taxon>
        <taxon>Salvia subgen. Calosphace</taxon>
    </lineage>
</organism>
<comment type="catalytic activity">
    <reaction evidence="6">
        <text>L-seryl-[protein] + ATP = O-phospho-L-seryl-[protein] + ADP + H(+)</text>
        <dbReference type="Rhea" id="RHEA:17989"/>
        <dbReference type="Rhea" id="RHEA-COMP:9863"/>
        <dbReference type="Rhea" id="RHEA-COMP:11604"/>
        <dbReference type="ChEBI" id="CHEBI:15378"/>
        <dbReference type="ChEBI" id="CHEBI:29999"/>
        <dbReference type="ChEBI" id="CHEBI:30616"/>
        <dbReference type="ChEBI" id="CHEBI:83421"/>
        <dbReference type="ChEBI" id="CHEBI:456216"/>
        <dbReference type="EC" id="2.7.11.1"/>
    </reaction>
</comment>
<dbReference type="EMBL" id="JBEAFC010000009">
    <property type="protein sequence ID" value="KAL1540821.1"/>
    <property type="molecule type" value="Genomic_DNA"/>
</dbReference>
<dbReference type="Pfam" id="PF13947">
    <property type="entry name" value="GUB_WAK_bind"/>
    <property type="match status" value="1"/>
</dbReference>
<evidence type="ECO:0000313" key="10">
    <source>
        <dbReference type="EMBL" id="KAL1540821.1"/>
    </source>
</evidence>
<dbReference type="GO" id="GO:0004674">
    <property type="term" value="F:protein serine/threonine kinase activity"/>
    <property type="evidence" value="ECO:0007669"/>
    <property type="project" value="UniProtKB-EC"/>
</dbReference>
<dbReference type="EC" id="2.7.11.1" evidence="2"/>
<evidence type="ECO:0000256" key="4">
    <source>
        <dbReference type="ARBA" id="ARBA00023180"/>
    </source>
</evidence>
<dbReference type="Pfam" id="PF14380">
    <property type="entry name" value="WAK_assoc"/>
    <property type="match status" value="1"/>
</dbReference>
<evidence type="ECO:0000313" key="11">
    <source>
        <dbReference type="Proteomes" id="UP001567538"/>
    </source>
</evidence>
<dbReference type="InterPro" id="IPR025287">
    <property type="entry name" value="WAK_GUB"/>
</dbReference>
<reference evidence="10 11" key="1">
    <citation type="submission" date="2024-06" db="EMBL/GenBank/DDBJ databases">
        <title>A chromosome level genome sequence of Diviner's sage (Salvia divinorum).</title>
        <authorList>
            <person name="Ford S.A."/>
            <person name="Ro D.-K."/>
            <person name="Ness R.W."/>
            <person name="Phillips M.A."/>
        </authorList>
    </citation>
    <scope>NUCLEOTIDE SEQUENCE [LARGE SCALE GENOMIC DNA]</scope>
    <source>
        <strain evidence="10">SAF-2024a</strain>
        <tissue evidence="10">Leaf</tissue>
    </source>
</reference>
<feature type="signal peptide" evidence="7">
    <location>
        <begin position="1"/>
        <end position="17"/>
    </location>
</feature>
<comment type="catalytic activity">
    <reaction evidence="5">
        <text>L-threonyl-[protein] + ATP = O-phospho-L-threonyl-[protein] + ADP + H(+)</text>
        <dbReference type="Rhea" id="RHEA:46608"/>
        <dbReference type="Rhea" id="RHEA-COMP:11060"/>
        <dbReference type="Rhea" id="RHEA-COMP:11605"/>
        <dbReference type="ChEBI" id="CHEBI:15378"/>
        <dbReference type="ChEBI" id="CHEBI:30013"/>
        <dbReference type="ChEBI" id="CHEBI:30616"/>
        <dbReference type="ChEBI" id="CHEBI:61977"/>
        <dbReference type="ChEBI" id="CHEBI:456216"/>
        <dbReference type="EC" id="2.7.11.1"/>
    </reaction>
</comment>
<comment type="subcellular location">
    <subcellularLocation>
        <location evidence="1">Membrane</location>
        <topology evidence="1">Single-pass membrane protein</topology>
    </subcellularLocation>
</comment>
<evidence type="ECO:0000259" key="8">
    <source>
        <dbReference type="Pfam" id="PF13947"/>
    </source>
</evidence>
<gene>
    <name evidence="10" type="ORF">AAHA92_25114</name>
</gene>
<accession>A0ABD1GCP6</accession>
<keyword evidence="3 7" id="KW-0732">Signal</keyword>
<evidence type="ECO:0000256" key="6">
    <source>
        <dbReference type="ARBA" id="ARBA00048679"/>
    </source>
</evidence>
<dbReference type="GO" id="GO:0016020">
    <property type="term" value="C:membrane"/>
    <property type="evidence" value="ECO:0007669"/>
    <property type="project" value="UniProtKB-SubCell"/>
</dbReference>
<dbReference type="PANTHER" id="PTHR33355:SF1">
    <property type="entry name" value="WALL-ASSOCIATED RECEPTOR KINASE-LIKE 15"/>
    <property type="match status" value="1"/>
</dbReference>
<dbReference type="AlphaFoldDB" id="A0ABD1GCP6"/>
<sequence length="288" mass="30198">MNSVLVSIIFHSILTSAMEPPCKKTCGSTQIKYPFGSGRGCGSPRFHPYVACSPATNQLLLTTHTGAYPITSVDYSAAVITISPPCMSNCTIMQPTSLRLGLDWAGPFQLGPSTFILLGCSSSSALGLICDASSSAYLCATIYSCPGVAALGLPLFPATNSCCVYSPANLDPRDELNLAELQCAAYSSVAALGDEPTDPATWQYGVALKYTLGGLDGYNMAPSCHGCELSGGVCGYAPPRNSFVCVCGSGNTTTDCNGYNWIYMSSTYKLRKGVLWLGMMAVSLAVIL</sequence>
<evidence type="ECO:0000256" key="1">
    <source>
        <dbReference type="ARBA" id="ARBA00004167"/>
    </source>
</evidence>
<evidence type="ECO:0000259" key="9">
    <source>
        <dbReference type="Pfam" id="PF14380"/>
    </source>
</evidence>
<dbReference type="InterPro" id="IPR032872">
    <property type="entry name" value="WAK_assoc_C"/>
</dbReference>
<proteinExistence type="predicted"/>
<name>A0ABD1GCP6_SALDI</name>
<evidence type="ECO:0000256" key="2">
    <source>
        <dbReference type="ARBA" id="ARBA00012513"/>
    </source>
</evidence>
<keyword evidence="4" id="KW-0325">Glycoprotein</keyword>
<keyword evidence="11" id="KW-1185">Reference proteome</keyword>
<dbReference type="PANTHER" id="PTHR33355">
    <property type="entry name" value="WALL-ASSOCIATED RECEPTOR KINASE CARBOXY-TERMINAL PROTEIN-RELATED"/>
    <property type="match status" value="1"/>
</dbReference>